<evidence type="ECO:0000256" key="2">
    <source>
        <dbReference type="ARBA" id="ARBA00022487"/>
    </source>
</evidence>
<proteinExistence type="inferred from homology"/>
<comment type="caution">
    <text evidence="6">The sequence shown here is derived from an EMBL/GenBank/DDBJ whole genome shotgun (WGS) entry which is preliminary data.</text>
</comment>
<keyword evidence="3" id="KW-0378">Hydrolase</keyword>
<feature type="signal peptide" evidence="5">
    <location>
        <begin position="1"/>
        <end position="23"/>
    </location>
</feature>
<dbReference type="Gene3D" id="3.40.50.1820">
    <property type="entry name" value="alpha/beta hydrolase"/>
    <property type="match status" value="1"/>
</dbReference>
<sequence>MRRSRLAAAVLAALIALAPTAAAADEQAVPAPIQPSDNAGQLVEQQGCTDQYLIAIPGGANTAPGIPNAVPHGGNVFLTGIFTQLGTGGTVQPLWVSYSATPFAANNYYASSADGYNETVRTVKRLSASCPGATFSFTGYSLGADIASRLMRDIAHGNGPITPDRVDSAALFANPYQGGNGAVLSRITAPESRGALGELKGGYGELGERVLEICNPRDIVCSTDAQYRPLVEPALATDLRAGKLPLKKFNVLLSNLGIGALGVFTGMGAHGQYTLADQQEASNWIISHA</sequence>
<dbReference type="PANTHER" id="PTHR33630:SF9">
    <property type="entry name" value="CUTINASE 4"/>
    <property type="match status" value="1"/>
</dbReference>
<dbReference type="InterPro" id="IPR000675">
    <property type="entry name" value="Cutinase/axe"/>
</dbReference>
<dbReference type="EMBL" id="NSGO01000007">
    <property type="protein sequence ID" value="PAT05712.1"/>
    <property type="molecule type" value="Genomic_DNA"/>
</dbReference>
<name>A0ABX4H8S7_9CORY</name>
<evidence type="ECO:0000256" key="4">
    <source>
        <dbReference type="ARBA" id="ARBA00023157"/>
    </source>
</evidence>
<evidence type="ECO:0008006" key="8">
    <source>
        <dbReference type="Google" id="ProtNLM"/>
    </source>
</evidence>
<reference evidence="6 7" key="1">
    <citation type="submission" date="2017-08" db="EMBL/GenBank/DDBJ databases">
        <title>Whole genome sequences of 6 clinical strains closest to Corynebacterium imitans.</title>
        <authorList>
            <person name="Bernier A.-M."/>
            <person name="Burdz T."/>
            <person name="Bernard K."/>
        </authorList>
    </citation>
    <scope>NUCLEOTIDE SEQUENCE [LARGE SCALE GENOMIC DNA]</scope>
    <source>
        <strain evidence="6 7">NML93-0607</strain>
    </source>
</reference>
<evidence type="ECO:0000256" key="5">
    <source>
        <dbReference type="SAM" id="SignalP"/>
    </source>
</evidence>
<feature type="chain" id="PRO_5045461835" description="Cutinase" evidence="5">
    <location>
        <begin position="24"/>
        <end position="289"/>
    </location>
</feature>
<accession>A0ABX4H8S7</accession>
<evidence type="ECO:0000313" key="6">
    <source>
        <dbReference type="EMBL" id="PAT05712.1"/>
    </source>
</evidence>
<evidence type="ECO:0000256" key="3">
    <source>
        <dbReference type="ARBA" id="ARBA00022801"/>
    </source>
</evidence>
<keyword evidence="2" id="KW-0719">Serine esterase</keyword>
<protein>
    <recommendedName>
        <fullName evidence="8">Cutinase</fullName>
    </recommendedName>
</protein>
<comment type="similarity">
    <text evidence="1">Belongs to the cutinase family.</text>
</comment>
<keyword evidence="5" id="KW-0732">Signal</keyword>
<dbReference type="RefSeq" id="WP_095535874.1">
    <property type="nucleotide sequence ID" value="NZ_NSGO01000007.1"/>
</dbReference>
<dbReference type="Proteomes" id="UP000218281">
    <property type="component" value="Unassembled WGS sequence"/>
</dbReference>
<evidence type="ECO:0000313" key="7">
    <source>
        <dbReference type="Proteomes" id="UP000218281"/>
    </source>
</evidence>
<organism evidence="6 7">
    <name type="scientific">Corynebacterium hadale</name>
    <dbReference type="NCBI Taxonomy" id="2026255"/>
    <lineage>
        <taxon>Bacteria</taxon>
        <taxon>Bacillati</taxon>
        <taxon>Actinomycetota</taxon>
        <taxon>Actinomycetes</taxon>
        <taxon>Mycobacteriales</taxon>
        <taxon>Corynebacteriaceae</taxon>
        <taxon>Corynebacterium</taxon>
    </lineage>
</organism>
<dbReference type="SUPFAM" id="SSF53474">
    <property type="entry name" value="alpha/beta-Hydrolases"/>
    <property type="match status" value="1"/>
</dbReference>
<evidence type="ECO:0000256" key="1">
    <source>
        <dbReference type="ARBA" id="ARBA00007534"/>
    </source>
</evidence>
<dbReference type="InterPro" id="IPR029058">
    <property type="entry name" value="AB_hydrolase_fold"/>
</dbReference>
<dbReference type="SMART" id="SM01110">
    <property type="entry name" value="Cutinase"/>
    <property type="match status" value="1"/>
</dbReference>
<dbReference type="PANTHER" id="PTHR33630">
    <property type="entry name" value="CUTINASE RV1984C-RELATED-RELATED"/>
    <property type="match status" value="1"/>
</dbReference>
<dbReference type="Pfam" id="PF01083">
    <property type="entry name" value="Cutinase"/>
    <property type="match status" value="1"/>
</dbReference>
<gene>
    <name evidence="6" type="ORF">CKJ81_07595</name>
</gene>
<keyword evidence="7" id="KW-1185">Reference proteome</keyword>
<keyword evidence="4" id="KW-1015">Disulfide bond</keyword>